<dbReference type="EMBL" id="CAQQ02382996">
    <property type="status" value="NOT_ANNOTATED_CDS"/>
    <property type="molecule type" value="Genomic_DNA"/>
</dbReference>
<proteinExistence type="predicted"/>
<evidence type="ECO:0000256" key="3">
    <source>
        <dbReference type="ARBA" id="ARBA00022606"/>
    </source>
</evidence>
<dbReference type="Proteomes" id="UP000015102">
    <property type="component" value="Unassembled WGS sequence"/>
</dbReference>
<reference evidence="11" key="1">
    <citation type="submission" date="2013-02" db="EMBL/GenBank/DDBJ databases">
        <authorList>
            <person name="Hughes D."/>
        </authorList>
    </citation>
    <scope>NUCLEOTIDE SEQUENCE</scope>
    <source>
        <strain>Durham</strain>
        <strain evidence="11">NC isolate 2 -- Noor lab</strain>
    </source>
</reference>
<dbReference type="GO" id="GO:0005549">
    <property type="term" value="F:odorant binding"/>
    <property type="evidence" value="ECO:0007669"/>
    <property type="project" value="InterPro"/>
</dbReference>
<sequence length="109" mass="12867">MGWFFNSEKRLLFPAYFPFDWKNNNLNYGLIMIYQCIGLICQAFTDCCNDTYVPLSMCLLTYHLKVLSERISSIGTNSNKSLERNYWELREAIKDHKEILVGKLITENR</sequence>
<dbReference type="GO" id="GO:0005886">
    <property type="term" value="C:plasma membrane"/>
    <property type="evidence" value="ECO:0007669"/>
    <property type="project" value="UniProtKB-SubCell"/>
</dbReference>
<dbReference type="Pfam" id="PF02949">
    <property type="entry name" value="7tm_6"/>
    <property type="match status" value="1"/>
</dbReference>
<evidence type="ECO:0000256" key="5">
    <source>
        <dbReference type="ARBA" id="ARBA00022725"/>
    </source>
</evidence>
<protein>
    <recommendedName>
        <fullName evidence="12">Odorant receptor</fullName>
    </recommendedName>
</protein>
<dbReference type="InterPro" id="IPR004117">
    <property type="entry name" value="7tm6_olfct_rcpt"/>
</dbReference>
<keyword evidence="4" id="KW-0812">Transmembrane</keyword>
<organism evidence="10 11">
    <name type="scientific">Megaselia scalaris</name>
    <name type="common">Humpbacked fly</name>
    <name type="synonym">Phora scalaris</name>
    <dbReference type="NCBI Taxonomy" id="36166"/>
    <lineage>
        <taxon>Eukaryota</taxon>
        <taxon>Metazoa</taxon>
        <taxon>Ecdysozoa</taxon>
        <taxon>Arthropoda</taxon>
        <taxon>Hexapoda</taxon>
        <taxon>Insecta</taxon>
        <taxon>Pterygota</taxon>
        <taxon>Neoptera</taxon>
        <taxon>Endopterygota</taxon>
        <taxon>Diptera</taxon>
        <taxon>Brachycera</taxon>
        <taxon>Muscomorpha</taxon>
        <taxon>Platypezoidea</taxon>
        <taxon>Phoridae</taxon>
        <taxon>Megaseliini</taxon>
        <taxon>Megaselia</taxon>
    </lineage>
</organism>
<keyword evidence="2" id="KW-1003">Cell membrane</keyword>
<evidence type="ECO:0000256" key="6">
    <source>
        <dbReference type="ARBA" id="ARBA00022989"/>
    </source>
</evidence>
<dbReference type="GO" id="GO:0007165">
    <property type="term" value="P:signal transduction"/>
    <property type="evidence" value="ECO:0007669"/>
    <property type="project" value="UniProtKB-KW"/>
</dbReference>
<evidence type="ECO:0000256" key="8">
    <source>
        <dbReference type="ARBA" id="ARBA00023170"/>
    </source>
</evidence>
<evidence type="ECO:0000256" key="1">
    <source>
        <dbReference type="ARBA" id="ARBA00004651"/>
    </source>
</evidence>
<evidence type="ECO:0000256" key="4">
    <source>
        <dbReference type="ARBA" id="ARBA00022692"/>
    </source>
</evidence>
<keyword evidence="3" id="KW-0716">Sensory transduction</keyword>
<dbReference type="GO" id="GO:0004984">
    <property type="term" value="F:olfactory receptor activity"/>
    <property type="evidence" value="ECO:0007669"/>
    <property type="project" value="InterPro"/>
</dbReference>
<reference evidence="10" key="2">
    <citation type="submission" date="2015-06" db="UniProtKB">
        <authorList>
            <consortium name="EnsemblMetazoa"/>
        </authorList>
    </citation>
    <scope>IDENTIFICATION</scope>
</reference>
<keyword evidence="5" id="KW-0552">Olfaction</keyword>
<keyword evidence="8" id="KW-0675">Receptor</keyword>
<name>T1H198_MEGSC</name>
<dbReference type="HOGENOM" id="CLU_2186927_0_0_1"/>
<dbReference type="SMR" id="T1H198"/>
<keyword evidence="11" id="KW-1185">Reference proteome</keyword>
<dbReference type="EMBL" id="CAQQ02382995">
    <property type="status" value="NOT_ANNOTATED_CDS"/>
    <property type="molecule type" value="Genomic_DNA"/>
</dbReference>
<keyword evidence="6" id="KW-1133">Transmembrane helix</keyword>
<dbReference type="OMA" id="AYHASNT"/>
<evidence type="ECO:0000313" key="10">
    <source>
        <dbReference type="EnsemblMetazoa" id="MESCA009953-PA"/>
    </source>
</evidence>
<keyword evidence="7" id="KW-0472">Membrane</keyword>
<evidence type="ECO:0000256" key="7">
    <source>
        <dbReference type="ARBA" id="ARBA00023136"/>
    </source>
</evidence>
<evidence type="ECO:0008006" key="12">
    <source>
        <dbReference type="Google" id="ProtNLM"/>
    </source>
</evidence>
<dbReference type="EnsemblMetazoa" id="MESCA009953-RA">
    <property type="protein sequence ID" value="MESCA009953-PA"/>
    <property type="gene ID" value="MESCA009953"/>
</dbReference>
<dbReference type="AlphaFoldDB" id="T1H198"/>
<keyword evidence="9" id="KW-0807">Transducer</keyword>
<evidence type="ECO:0000256" key="9">
    <source>
        <dbReference type="ARBA" id="ARBA00023224"/>
    </source>
</evidence>
<comment type="subcellular location">
    <subcellularLocation>
        <location evidence="1">Cell membrane</location>
        <topology evidence="1">Multi-pass membrane protein</topology>
    </subcellularLocation>
</comment>
<accession>T1H198</accession>
<evidence type="ECO:0000256" key="2">
    <source>
        <dbReference type="ARBA" id="ARBA00022475"/>
    </source>
</evidence>
<evidence type="ECO:0000313" key="11">
    <source>
        <dbReference type="Proteomes" id="UP000015102"/>
    </source>
</evidence>